<dbReference type="Gene3D" id="6.10.340.10">
    <property type="match status" value="1"/>
</dbReference>
<comment type="subcellular location">
    <subcellularLocation>
        <location evidence="2">Cell membrane</location>
        <topology evidence="2">Multi-pass membrane protein</topology>
    </subcellularLocation>
</comment>
<dbReference type="Pfam" id="PF13426">
    <property type="entry name" value="PAS_9"/>
    <property type="match status" value="1"/>
</dbReference>
<feature type="modified residue" description="4-aspartylphosphate" evidence="17">
    <location>
        <position position="748"/>
    </location>
</feature>
<feature type="domain" description="Response regulatory" evidence="22">
    <location>
        <begin position="694"/>
        <end position="815"/>
    </location>
</feature>
<dbReference type="PRINTS" id="PR00344">
    <property type="entry name" value="BCTRLSENSOR"/>
</dbReference>
<evidence type="ECO:0000256" key="16">
    <source>
        <dbReference type="PROSITE-ProRule" id="PRU00110"/>
    </source>
</evidence>
<evidence type="ECO:0000256" key="1">
    <source>
        <dbReference type="ARBA" id="ARBA00000085"/>
    </source>
</evidence>
<organism evidence="26 27">
    <name type="scientific">Desulfonatronum thiosulfatophilum</name>
    <dbReference type="NCBI Taxonomy" id="617002"/>
    <lineage>
        <taxon>Bacteria</taxon>
        <taxon>Pseudomonadati</taxon>
        <taxon>Thermodesulfobacteriota</taxon>
        <taxon>Desulfovibrionia</taxon>
        <taxon>Desulfovibrionales</taxon>
        <taxon>Desulfonatronaceae</taxon>
        <taxon>Desulfonatronum</taxon>
    </lineage>
</organism>
<keyword evidence="10" id="KW-0067">ATP-binding</keyword>
<dbReference type="Gene3D" id="1.20.120.160">
    <property type="entry name" value="HPT domain"/>
    <property type="match status" value="1"/>
</dbReference>
<feature type="domain" description="Response regulatory" evidence="22">
    <location>
        <begin position="851"/>
        <end position="968"/>
    </location>
</feature>
<keyword evidence="27" id="KW-1185">Reference proteome</keyword>
<feature type="domain" description="HAMP" evidence="24">
    <location>
        <begin position="191"/>
        <end position="243"/>
    </location>
</feature>
<accession>A0A1G6A134</accession>
<evidence type="ECO:0000259" key="25">
    <source>
        <dbReference type="PROSITE" id="PS50894"/>
    </source>
</evidence>
<evidence type="ECO:0000256" key="7">
    <source>
        <dbReference type="ARBA" id="ARBA00022692"/>
    </source>
</evidence>
<dbReference type="PANTHER" id="PTHR45339:SF1">
    <property type="entry name" value="HYBRID SIGNAL TRANSDUCTION HISTIDINE KINASE J"/>
    <property type="match status" value="1"/>
</dbReference>
<dbReference type="Proteomes" id="UP000198771">
    <property type="component" value="Unassembled WGS sequence"/>
</dbReference>
<dbReference type="PROSITE" id="PS50894">
    <property type="entry name" value="HPT"/>
    <property type="match status" value="1"/>
</dbReference>
<dbReference type="Pfam" id="PF00512">
    <property type="entry name" value="HisKA"/>
    <property type="match status" value="1"/>
</dbReference>
<dbReference type="CDD" id="cd06225">
    <property type="entry name" value="HAMP"/>
    <property type="match status" value="1"/>
</dbReference>
<feature type="modified residue" description="Phosphohistidine" evidence="16">
    <location>
        <position position="1032"/>
    </location>
</feature>
<dbReference type="InterPro" id="IPR011006">
    <property type="entry name" value="CheY-like_superfamily"/>
</dbReference>
<reference evidence="26 27" key="1">
    <citation type="submission" date="2016-10" db="EMBL/GenBank/DDBJ databases">
        <authorList>
            <person name="de Groot N.N."/>
        </authorList>
    </citation>
    <scope>NUCLEOTIDE SEQUENCE [LARGE SCALE GENOMIC DNA]</scope>
    <source>
        <strain evidence="26 27">ASO4-2</strain>
    </source>
</reference>
<evidence type="ECO:0000256" key="17">
    <source>
        <dbReference type="PROSITE-ProRule" id="PRU00169"/>
    </source>
</evidence>
<dbReference type="InterPro" id="IPR005467">
    <property type="entry name" value="His_kinase_dom"/>
</dbReference>
<feature type="coiled-coil region" evidence="18">
    <location>
        <begin position="421"/>
        <end position="448"/>
    </location>
</feature>
<dbReference type="SMART" id="SM00388">
    <property type="entry name" value="HisKA"/>
    <property type="match status" value="1"/>
</dbReference>
<dbReference type="SMART" id="SM00304">
    <property type="entry name" value="HAMP"/>
    <property type="match status" value="1"/>
</dbReference>
<feature type="transmembrane region" description="Helical" evidence="20">
    <location>
        <begin position="169"/>
        <end position="190"/>
    </location>
</feature>
<dbReference type="GO" id="GO:0000155">
    <property type="term" value="F:phosphorelay sensor kinase activity"/>
    <property type="evidence" value="ECO:0007669"/>
    <property type="project" value="InterPro"/>
</dbReference>
<keyword evidence="12" id="KW-0902">Two-component regulatory system</keyword>
<dbReference type="InterPro" id="IPR000014">
    <property type="entry name" value="PAS"/>
</dbReference>
<dbReference type="AlphaFoldDB" id="A0A1G6A134"/>
<dbReference type="GO" id="GO:0005524">
    <property type="term" value="F:ATP binding"/>
    <property type="evidence" value="ECO:0007669"/>
    <property type="project" value="UniProtKB-KW"/>
</dbReference>
<evidence type="ECO:0000256" key="15">
    <source>
        <dbReference type="ARBA" id="ARBA00068150"/>
    </source>
</evidence>
<dbReference type="STRING" id="617002.SAMN05660653_00060"/>
<evidence type="ECO:0000256" key="12">
    <source>
        <dbReference type="ARBA" id="ARBA00023012"/>
    </source>
</evidence>
<dbReference type="SUPFAM" id="SSF47384">
    <property type="entry name" value="Homodimeric domain of signal transducing histidine kinase"/>
    <property type="match status" value="1"/>
</dbReference>
<keyword evidence="9" id="KW-0418">Kinase</keyword>
<evidence type="ECO:0000256" key="3">
    <source>
        <dbReference type="ARBA" id="ARBA00012438"/>
    </source>
</evidence>
<dbReference type="InterPro" id="IPR004358">
    <property type="entry name" value="Sig_transdc_His_kin-like_C"/>
</dbReference>
<protein>
    <recommendedName>
        <fullName evidence="15">Sensory/regulatory protein RpfC</fullName>
        <ecNumber evidence="3">2.7.13.3</ecNumber>
    </recommendedName>
</protein>
<dbReference type="InterPro" id="IPR036641">
    <property type="entry name" value="HPT_dom_sf"/>
</dbReference>
<evidence type="ECO:0000259" key="23">
    <source>
        <dbReference type="PROSITE" id="PS50112"/>
    </source>
</evidence>
<dbReference type="InterPro" id="IPR035965">
    <property type="entry name" value="PAS-like_dom_sf"/>
</dbReference>
<dbReference type="Gene3D" id="3.30.565.10">
    <property type="entry name" value="Histidine kinase-like ATPase, C-terminal domain"/>
    <property type="match status" value="1"/>
</dbReference>
<dbReference type="PROSITE" id="PS50109">
    <property type="entry name" value="HIS_KIN"/>
    <property type="match status" value="1"/>
</dbReference>
<evidence type="ECO:0000256" key="9">
    <source>
        <dbReference type="ARBA" id="ARBA00022777"/>
    </source>
</evidence>
<dbReference type="PANTHER" id="PTHR45339">
    <property type="entry name" value="HYBRID SIGNAL TRANSDUCTION HISTIDINE KINASE J"/>
    <property type="match status" value="1"/>
</dbReference>
<dbReference type="Pfam" id="PF17203">
    <property type="entry name" value="sCache_3_2"/>
    <property type="match status" value="1"/>
</dbReference>
<dbReference type="SUPFAM" id="SSF52172">
    <property type="entry name" value="CheY-like"/>
    <property type="match status" value="2"/>
</dbReference>
<evidence type="ECO:0000256" key="20">
    <source>
        <dbReference type="SAM" id="Phobius"/>
    </source>
</evidence>
<dbReference type="CDD" id="cd16922">
    <property type="entry name" value="HATPase_EvgS-ArcB-TorS-like"/>
    <property type="match status" value="1"/>
</dbReference>
<evidence type="ECO:0000259" key="21">
    <source>
        <dbReference type="PROSITE" id="PS50109"/>
    </source>
</evidence>
<dbReference type="InterPro" id="IPR036097">
    <property type="entry name" value="HisK_dim/P_sf"/>
</dbReference>
<dbReference type="Gene3D" id="1.10.287.130">
    <property type="match status" value="1"/>
</dbReference>
<dbReference type="PROSITE" id="PS50885">
    <property type="entry name" value="HAMP"/>
    <property type="match status" value="1"/>
</dbReference>
<feature type="domain" description="Histidine kinase" evidence="21">
    <location>
        <begin position="455"/>
        <end position="676"/>
    </location>
</feature>
<dbReference type="SMART" id="SM00387">
    <property type="entry name" value="HATPase_c"/>
    <property type="match status" value="1"/>
</dbReference>
<comment type="subunit">
    <text evidence="14">At low DSF concentrations, interacts with RpfF.</text>
</comment>
<evidence type="ECO:0000259" key="22">
    <source>
        <dbReference type="PROSITE" id="PS50110"/>
    </source>
</evidence>
<evidence type="ECO:0000313" key="27">
    <source>
        <dbReference type="Proteomes" id="UP000198771"/>
    </source>
</evidence>
<dbReference type="RefSeq" id="WP_092116060.1">
    <property type="nucleotide sequence ID" value="NZ_FMXO01000001.1"/>
</dbReference>
<evidence type="ECO:0000256" key="8">
    <source>
        <dbReference type="ARBA" id="ARBA00022741"/>
    </source>
</evidence>
<evidence type="ECO:0000256" key="5">
    <source>
        <dbReference type="ARBA" id="ARBA00022553"/>
    </source>
</evidence>
<dbReference type="InterPro" id="IPR008207">
    <property type="entry name" value="Sig_transdc_His_kin_Hpt_dom"/>
</dbReference>
<dbReference type="EMBL" id="FMXO01000001">
    <property type="protein sequence ID" value="SDB02139.1"/>
    <property type="molecule type" value="Genomic_DNA"/>
</dbReference>
<dbReference type="OrthoDB" id="5468627at2"/>
<dbReference type="CDD" id="cd00130">
    <property type="entry name" value="PAS"/>
    <property type="match status" value="1"/>
</dbReference>
<dbReference type="CDD" id="cd00156">
    <property type="entry name" value="REC"/>
    <property type="match status" value="1"/>
</dbReference>
<feature type="compositionally biased region" description="Basic and acidic residues" evidence="19">
    <location>
        <begin position="975"/>
        <end position="988"/>
    </location>
</feature>
<name>A0A1G6A134_9BACT</name>
<evidence type="ECO:0000313" key="26">
    <source>
        <dbReference type="EMBL" id="SDB02139.1"/>
    </source>
</evidence>
<dbReference type="SUPFAM" id="SSF55785">
    <property type="entry name" value="PYP-like sensor domain (PAS domain)"/>
    <property type="match status" value="1"/>
</dbReference>
<dbReference type="FunFam" id="3.30.565.10:FF:000010">
    <property type="entry name" value="Sensor histidine kinase RcsC"/>
    <property type="match status" value="1"/>
</dbReference>
<dbReference type="NCBIfam" id="TIGR00229">
    <property type="entry name" value="sensory_box"/>
    <property type="match status" value="1"/>
</dbReference>
<dbReference type="InterPro" id="IPR001789">
    <property type="entry name" value="Sig_transdc_resp-reg_receiver"/>
</dbReference>
<feature type="region of interest" description="Disordered" evidence="19">
    <location>
        <begin position="975"/>
        <end position="995"/>
    </location>
</feature>
<dbReference type="SUPFAM" id="SSF158472">
    <property type="entry name" value="HAMP domain-like"/>
    <property type="match status" value="1"/>
</dbReference>
<gene>
    <name evidence="26" type="ORF">SAMN05660653_00060</name>
</gene>
<evidence type="ECO:0000256" key="11">
    <source>
        <dbReference type="ARBA" id="ARBA00022989"/>
    </source>
</evidence>
<keyword evidence="5 17" id="KW-0597">Phosphoprotein</keyword>
<dbReference type="InterPro" id="IPR003661">
    <property type="entry name" value="HisK_dim/P_dom"/>
</dbReference>
<keyword evidence="8" id="KW-0547">Nucleotide-binding</keyword>
<dbReference type="Pfam" id="PF02518">
    <property type="entry name" value="HATPase_c"/>
    <property type="match status" value="1"/>
</dbReference>
<feature type="modified residue" description="4-aspartylphosphate" evidence="17">
    <location>
        <position position="900"/>
    </location>
</feature>
<comment type="catalytic activity">
    <reaction evidence="1">
        <text>ATP + protein L-histidine = ADP + protein N-phospho-L-histidine.</text>
        <dbReference type="EC" id="2.7.13.3"/>
    </reaction>
</comment>
<dbReference type="Pfam" id="PF00672">
    <property type="entry name" value="HAMP"/>
    <property type="match status" value="1"/>
</dbReference>
<evidence type="ECO:0000256" key="14">
    <source>
        <dbReference type="ARBA" id="ARBA00064003"/>
    </source>
</evidence>
<dbReference type="CDD" id="cd17546">
    <property type="entry name" value="REC_hyHK_CKI1_RcsC-like"/>
    <property type="match status" value="1"/>
</dbReference>
<evidence type="ECO:0000256" key="2">
    <source>
        <dbReference type="ARBA" id="ARBA00004651"/>
    </source>
</evidence>
<feature type="domain" description="PAS" evidence="23">
    <location>
        <begin position="259"/>
        <end position="329"/>
    </location>
</feature>
<dbReference type="Pfam" id="PF00072">
    <property type="entry name" value="Response_reg"/>
    <property type="match status" value="2"/>
</dbReference>
<dbReference type="SMART" id="SM00448">
    <property type="entry name" value="REC"/>
    <property type="match status" value="2"/>
</dbReference>
<feature type="domain" description="HPt" evidence="25">
    <location>
        <begin position="993"/>
        <end position="1102"/>
    </location>
</feature>
<proteinExistence type="predicted"/>
<dbReference type="FunFam" id="1.10.287.130:FF:000002">
    <property type="entry name" value="Two-component osmosensing histidine kinase"/>
    <property type="match status" value="1"/>
</dbReference>
<evidence type="ECO:0000256" key="18">
    <source>
        <dbReference type="SAM" id="Coils"/>
    </source>
</evidence>
<dbReference type="SUPFAM" id="SSF47226">
    <property type="entry name" value="Histidine-containing phosphotransfer domain, HPT domain"/>
    <property type="match status" value="1"/>
</dbReference>
<dbReference type="Pfam" id="PF01627">
    <property type="entry name" value="Hpt"/>
    <property type="match status" value="1"/>
</dbReference>
<keyword evidence="11 20" id="KW-1133">Transmembrane helix</keyword>
<keyword evidence="4" id="KW-1003">Cell membrane</keyword>
<dbReference type="InterPro" id="IPR029151">
    <property type="entry name" value="Sensor-like_sf"/>
</dbReference>
<dbReference type="Gene3D" id="3.30.450.20">
    <property type="entry name" value="PAS domain"/>
    <property type="match status" value="1"/>
</dbReference>
<dbReference type="SUPFAM" id="SSF55874">
    <property type="entry name" value="ATPase domain of HSP90 chaperone/DNA topoisomerase II/histidine kinase"/>
    <property type="match status" value="1"/>
</dbReference>
<dbReference type="Gene3D" id="3.40.50.2300">
    <property type="match status" value="2"/>
</dbReference>
<dbReference type="PROSITE" id="PS50112">
    <property type="entry name" value="PAS"/>
    <property type="match status" value="1"/>
</dbReference>
<dbReference type="InterPro" id="IPR003594">
    <property type="entry name" value="HATPase_dom"/>
</dbReference>
<keyword evidence="18" id="KW-0175">Coiled coil</keyword>
<evidence type="ECO:0000259" key="24">
    <source>
        <dbReference type="PROSITE" id="PS50885"/>
    </source>
</evidence>
<evidence type="ECO:0000256" key="10">
    <source>
        <dbReference type="ARBA" id="ARBA00022840"/>
    </source>
</evidence>
<dbReference type="InterPro" id="IPR036890">
    <property type="entry name" value="HATPase_C_sf"/>
</dbReference>
<dbReference type="PROSITE" id="PS50110">
    <property type="entry name" value="RESPONSE_REGULATORY"/>
    <property type="match status" value="2"/>
</dbReference>
<dbReference type="SUPFAM" id="SSF103190">
    <property type="entry name" value="Sensory domain-like"/>
    <property type="match status" value="1"/>
</dbReference>
<evidence type="ECO:0000256" key="4">
    <source>
        <dbReference type="ARBA" id="ARBA00022475"/>
    </source>
</evidence>
<evidence type="ECO:0000256" key="19">
    <source>
        <dbReference type="SAM" id="MobiDB-lite"/>
    </source>
</evidence>
<dbReference type="InterPro" id="IPR033463">
    <property type="entry name" value="sCache_3"/>
</dbReference>
<sequence length="1188" mass="131883">MKSSKLFRKALLAMVLVFGAMATGSSFYSGWTLYRQLMLENESKAVAIARSIANSSTELLLGRDAATLQGVIDQYLEIKNVAYVFVYDRSGDVVSHTFTPRVPEELLGLYESSFTDGTLHHDVIVQKVSLSSMGRVLDISHPILGGLAGDVHVGMDLDSITAFIWREVLLQHGIFILFFLVGISVAYVMMIRISYPLTQLTEYAKRVADHDFDAPLHIRSKDEIGDLAMTMQHMARQLEEMISGLRGRIRKATREIQENLIFFNAIYMNMANGMVVYDLHGNLQQFNPAAREMLGLSETEFATKSISELFGDEVGDHIHSMMRMIRAQEFESNSGSLDGGVHGPEQKMRFQAMIQKHDGKKMDIELVTTTLRVNDECFFIILVRNITAAKRAQRALKHAHLVLDRRVKERTSELHAAVDKLRAEMNERLKAETELLQAKEAAEAANRAKSEFVANMSHEIRTPMNGVVGMTELLSRTELTDQQRHFTQTAKKSAEALLGIINDILDFSKLEAGKLSLESIPFNLRVIIEEMAHLLAARAEEKNLEFIVRYPPSCPDKYVGDPGRIRQVLTNLLGNAIKFTAQGHVYLGVDCMESSPGSYQLRITVEDTGIGIDSQMTRRIFESFTQGDQSTTRKYGGTGLGLSITRQIVELMNGTIQVQSRQGQGSTFTVTLDMPQAEQEIDEIPTNVNMDTLRALVVDDNAVNLEILEELLAGWGIACATTTSGENALELLRRGIRKERSFHIAILDYHMPGMDGADLAGRIKADPELAGTKLILLSSMGQRGDAKRMEQIGFAAYLIKPVLQSHLYDTLVLLAGHDQPEGASLITRHRIVEARAAQAKRDHGQHRLSGTVLLVEDNPVNQEVASGLLREFGLAVDLAEDGLKAVQAVWDKQYDIVFMDCQMPKLDGFEATRRIRSLESGSRRTPIVAMTAHAMATDKDKCLAAGMDDYLAKPVKTDDLYSVLEKYLSASLPKAPEDAGAERSRTDPSPDLSSTIHNRAMDIFGKHTPALLDQLKIAVDVRDAEKALMCAHTLKGSAANLRLEEVRALAEDMEAVLGQGDWAGAKALHARSEALVADMFPEHAEKQLREDGQDLVPEEKAMHAFVEAVRNQAGEEIAVSMTALQSALKSRNVRRIESVSAELESFFNREGRSDAAIYARILRGHAENMNLSALRKTHAFLSRIEEKQ</sequence>
<evidence type="ECO:0000256" key="6">
    <source>
        <dbReference type="ARBA" id="ARBA00022679"/>
    </source>
</evidence>
<dbReference type="GO" id="GO:0005886">
    <property type="term" value="C:plasma membrane"/>
    <property type="evidence" value="ECO:0007669"/>
    <property type="project" value="UniProtKB-SubCell"/>
</dbReference>
<dbReference type="EC" id="2.7.13.3" evidence="3"/>
<dbReference type="InterPro" id="IPR003660">
    <property type="entry name" value="HAMP_dom"/>
</dbReference>
<keyword evidence="7 20" id="KW-0812">Transmembrane</keyword>
<keyword evidence="6" id="KW-0808">Transferase</keyword>
<keyword evidence="13 20" id="KW-0472">Membrane</keyword>
<evidence type="ECO:0000256" key="13">
    <source>
        <dbReference type="ARBA" id="ARBA00023136"/>
    </source>
</evidence>
<dbReference type="SMART" id="SM00091">
    <property type="entry name" value="PAS"/>
    <property type="match status" value="1"/>
</dbReference>
<dbReference type="CDD" id="cd00082">
    <property type="entry name" value="HisKA"/>
    <property type="match status" value="1"/>
</dbReference>